<evidence type="ECO:0000313" key="2">
    <source>
        <dbReference type="EMBL" id="GBP40268.1"/>
    </source>
</evidence>
<comment type="caution">
    <text evidence="2">The sequence shown here is derived from an EMBL/GenBank/DDBJ whole genome shotgun (WGS) entry which is preliminary data.</text>
</comment>
<feature type="compositionally biased region" description="Basic and acidic residues" evidence="1">
    <location>
        <begin position="126"/>
        <end position="136"/>
    </location>
</feature>
<dbReference type="Proteomes" id="UP000299102">
    <property type="component" value="Unassembled WGS sequence"/>
</dbReference>
<evidence type="ECO:0000313" key="3">
    <source>
        <dbReference type="Proteomes" id="UP000299102"/>
    </source>
</evidence>
<organism evidence="2 3">
    <name type="scientific">Eumeta variegata</name>
    <name type="common">Bagworm moth</name>
    <name type="synonym">Eumeta japonica</name>
    <dbReference type="NCBI Taxonomy" id="151549"/>
    <lineage>
        <taxon>Eukaryota</taxon>
        <taxon>Metazoa</taxon>
        <taxon>Ecdysozoa</taxon>
        <taxon>Arthropoda</taxon>
        <taxon>Hexapoda</taxon>
        <taxon>Insecta</taxon>
        <taxon>Pterygota</taxon>
        <taxon>Neoptera</taxon>
        <taxon>Endopterygota</taxon>
        <taxon>Lepidoptera</taxon>
        <taxon>Glossata</taxon>
        <taxon>Ditrysia</taxon>
        <taxon>Tineoidea</taxon>
        <taxon>Psychidae</taxon>
        <taxon>Oiketicinae</taxon>
        <taxon>Eumeta</taxon>
    </lineage>
</organism>
<evidence type="ECO:0000256" key="1">
    <source>
        <dbReference type="SAM" id="MobiDB-lite"/>
    </source>
</evidence>
<dbReference type="EMBL" id="BGZK01000379">
    <property type="protein sequence ID" value="GBP40268.1"/>
    <property type="molecule type" value="Genomic_DNA"/>
</dbReference>
<gene>
    <name evidence="2" type="ORF">EVAR_83958_1</name>
</gene>
<reference evidence="2 3" key="1">
    <citation type="journal article" date="2019" name="Commun. Biol.">
        <title>The bagworm genome reveals a unique fibroin gene that provides high tensile strength.</title>
        <authorList>
            <person name="Kono N."/>
            <person name="Nakamura H."/>
            <person name="Ohtoshi R."/>
            <person name="Tomita M."/>
            <person name="Numata K."/>
            <person name="Arakawa K."/>
        </authorList>
    </citation>
    <scope>NUCLEOTIDE SEQUENCE [LARGE SCALE GENOMIC DNA]</scope>
</reference>
<dbReference type="AlphaFoldDB" id="A0A4C1VMC7"/>
<proteinExistence type="predicted"/>
<feature type="region of interest" description="Disordered" evidence="1">
    <location>
        <begin position="186"/>
        <end position="228"/>
    </location>
</feature>
<sequence>MLVNEMNHCREHYEHSLLQIQTLQAELHDNRLQTVKLQHKMEMYEVDETVKLCDSILNGTPRSDVPNPCLNLNYNKGTVALHTGLTDEGRGRTVVYSNDLDVGLGLMLGNCVGHQKQFPDPLQARQEPRGLEEVTSRSRARHRRRSNFDRIAPLEYLSSLEIARRRPERRNVRLRNANATNTLQYRQGEEEQVASMPDVVVGDDSGRRRSPTGTSRNSSKGLKSKHLF</sequence>
<protein>
    <submittedName>
        <fullName evidence="2">Uncharacterized protein</fullName>
    </submittedName>
</protein>
<accession>A0A4C1VMC7</accession>
<name>A0A4C1VMC7_EUMVA</name>
<keyword evidence="3" id="KW-1185">Reference proteome</keyword>
<feature type="region of interest" description="Disordered" evidence="1">
    <location>
        <begin position="119"/>
        <end position="144"/>
    </location>
</feature>